<evidence type="ECO:0000313" key="4">
    <source>
        <dbReference type="EMBL" id="GAA1230062.1"/>
    </source>
</evidence>
<protein>
    <recommendedName>
        <fullName evidence="3">SAF domain-containing protein</fullName>
    </recommendedName>
</protein>
<evidence type="ECO:0000313" key="5">
    <source>
        <dbReference type="Proteomes" id="UP001500037"/>
    </source>
</evidence>
<dbReference type="Pfam" id="PF08666">
    <property type="entry name" value="SAF"/>
    <property type="match status" value="1"/>
</dbReference>
<dbReference type="RefSeq" id="WP_344440999.1">
    <property type="nucleotide sequence ID" value="NZ_BAAALF010000025.1"/>
</dbReference>
<evidence type="ECO:0000259" key="3">
    <source>
        <dbReference type="SMART" id="SM00858"/>
    </source>
</evidence>
<accession>A0ABN1W0S5</accession>
<proteinExistence type="predicted"/>
<name>A0ABN1W0S5_9ACTN</name>
<dbReference type="InterPro" id="IPR013974">
    <property type="entry name" value="SAF"/>
</dbReference>
<evidence type="ECO:0000256" key="2">
    <source>
        <dbReference type="SAM" id="Phobius"/>
    </source>
</evidence>
<reference evidence="4 5" key="1">
    <citation type="journal article" date="2019" name="Int. J. Syst. Evol. Microbiol.">
        <title>The Global Catalogue of Microorganisms (GCM) 10K type strain sequencing project: providing services to taxonomists for standard genome sequencing and annotation.</title>
        <authorList>
            <consortium name="The Broad Institute Genomics Platform"/>
            <consortium name="The Broad Institute Genome Sequencing Center for Infectious Disease"/>
            <person name="Wu L."/>
            <person name="Ma J."/>
        </authorList>
    </citation>
    <scope>NUCLEOTIDE SEQUENCE [LARGE SCALE GENOMIC DNA]</scope>
    <source>
        <strain evidence="4 5">JCM 13004</strain>
    </source>
</reference>
<organism evidence="4 5">
    <name type="scientific">Kitasatospora nipponensis</name>
    <dbReference type="NCBI Taxonomy" id="258049"/>
    <lineage>
        <taxon>Bacteria</taxon>
        <taxon>Bacillati</taxon>
        <taxon>Actinomycetota</taxon>
        <taxon>Actinomycetes</taxon>
        <taxon>Kitasatosporales</taxon>
        <taxon>Streptomycetaceae</taxon>
        <taxon>Kitasatospora</taxon>
    </lineage>
</organism>
<dbReference type="SMART" id="SM00858">
    <property type="entry name" value="SAF"/>
    <property type="match status" value="1"/>
</dbReference>
<gene>
    <name evidence="4" type="ORF">GCM10009665_20620</name>
</gene>
<keyword evidence="5" id="KW-1185">Reference proteome</keyword>
<feature type="region of interest" description="Disordered" evidence="1">
    <location>
        <begin position="247"/>
        <end position="296"/>
    </location>
</feature>
<sequence length="296" mass="28847">MENRTFPSPALGSTAPATGYGLDQSATDTAGVAARAGGRPVPVAPSRSLRARRRRPAVIAMAAALIAAGGLGGAILYNSTGQRIEVLALARDVPYGQTLTAQDLVVARIAGDPALAPVNAADHDLAVGQRATTDLHRGALLLVADLTRALVVQPGQQEVGLPVRRNQLPAEGVQVGQKIVIVQVGGDPTAAGGHGPVVMNAIVSRLGRAEGDGGQVINVAVPQSDAAVLALWAADGKYQVITAPKAGAAADGSPATPSPGASGAAGASGAPSPGAGAGASGVPSSAASGTHPSGGA</sequence>
<keyword evidence="2" id="KW-0812">Transmembrane</keyword>
<dbReference type="CDD" id="cd11614">
    <property type="entry name" value="SAF_CpaB_FlgA_like"/>
    <property type="match status" value="1"/>
</dbReference>
<feature type="transmembrane region" description="Helical" evidence="2">
    <location>
        <begin position="57"/>
        <end position="77"/>
    </location>
</feature>
<dbReference type="EMBL" id="BAAALF010000025">
    <property type="protein sequence ID" value="GAA1230062.1"/>
    <property type="molecule type" value="Genomic_DNA"/>
</dbReference>
<keyword evidence="2" id="KW-0472">Membrane</keyword>
<feature type="region of interest" description="Disordered" evidence="1">
    <location>
        <begin position="1"/>
        <end position="49"/>
    </location>
</feature>
<feature type="domain" description="SAF" evidence="3">
    <location>
        <begin position="84"/>
        <end position="147"/>
    </location>
</feature>
<evidence type="ECO:0000256" key="1">
    <source>
        <dbReference type="SAM" id="MobiDB-lite"/>
    </source>
</evidence>
<dbReference type="Proteomes" id="UP001500037">
    <property type="component" value="Unassembled WGS sequence"/>
</dbReference>
<comment type="caution">
    <text evidence="4">The sequence shown here is derived from an EMBL/GenBank/DDBJ whole genome shotgun (WGS) entry which is preliminary data.</text>
</comment>
<feature type="compositionally biased region" description="Low complexity" evidence="1">
    <location>
        <begin position="247"/>
        <end position="289"/>
    </location>
</feature>
<feature type="compositionally biased region" description="Low complexity" evidence="1">
    <location>
        <begin position="30"/>
        <end position="48"/>
    </location>
</feature>
<keyword evidence="2" id="KW-1133">Transmembrane helix</keyword>